<organism evidence="1 2">
    <name type="scientific">Catharanthus roseus</name>
    <name type="common">Madagascar periwinkle</name>
    <name type="synonym">Vinca rosea</name>
    <dbReference type="NCBI Taxonomy" id="4058"/>
    <lineage>
        <taxon>Eukaryota</taxon>
        <taxon>Viridiplantae</taxon>
        <taxon>Streptophyta</taxon>
        <taxon>Embryophyta</taxon>
        <taxon>Tracheophyta</taxon>
        <taxon>Spermatophyta</taxon>
        <taxon>Magnoliopsida</taxon>
        <taxon>eudicotyledons</taxon>
        <taxon>Gunneridae</taxon>
        <taxon>Pentapetalae</taxon>
        <taxon>asterids</taxon>
        <taxon>lamiids</taxon>
        <taxon>Gentianales</taxon>
        <taxon>Apocynaceae</taxon>
        <taxon>Rauvolfioideae</taxon>
        <taxon>Vinceae</taxon>
        <taxon>Catharanthinae</taxon>
        <taxon>Catharanthus</taxon>
    </lineage>
</organism>
<sequence>MKIHDLDPEIILKVDMDSWNAPPKKLEKYLMDIDGVHTVFVNPEKGMVTVRGKVDPMIVLKAIAKTGYSAELLSYQKEPKIEDNERWYEPKKKHRKEKRKHNCPGKHHKCEAYVPPEIDLEICRDPYCKQHIRRPIITDRVTSRCSAGHPRHVRGFLSDYGNSFGCLCPRMLMPYSLYSGTDVHGHGGFNKFTYFGDSYARGCTIM</sequence>
<accession>A0ACC0C6B6</accession>
<protein>
    <submittedName>
        <fullName evidence="1">Uncharacterized protein</fullName>
    </submittedName>
</protein>
<dbReference type="Proteomes" id="UP001060085">
    <property type="component" value="Linkage Group LG01"/>
</dbReference>
<keyword evidence="2" id="KW-1185">Reference proteome</keyword>
<evidence type="ECO:0000313" key="2">
    <source>
        <dbReference type="Proteomes" id="UP001060085"/>
    </source>
</evidence>
<gene>
    <name evidence="1" type="ORF">M9H77_01555</name>
</gene>
<name>A0ACC0C6B6_CATRO</name>
<dbReference type="EMBL" id="CM044701">
    <property type="protein sequence ID" value="KAI5680328.1"/>
    <property type="molecule type" value="Genomic_DNA"/>
</dbReference>
<comment type="caution">
    <text evidence="1">The sequence shown here is derived from an EMBL/GenBank/DDBJ whole genome shotgun (WGS) entry which is preliminary data.</text>
</comment>
<proteinExistence type="predicted"/>
<reference evidence="2" key="1">
    <citation type="journal article" date="2023" name="Nat. Plants">
        <title>Single-cell RNA sequencing provides a high-resolution roadmap for understanding the multicellular compartmentation of specialized metabolism.</title>
        <authorList>
            <person name="Sun S."/>
            <person name="Shen X."/>
            <person name="Li Y."/>
            <person name="Li Y."/>
            <person name="Wang S."/>
            <person name="Li R."/>
            <person name="Zhang H."/>
            <person name="Shen G."/>
            <person name="Guo B."/>
            <person name="Wei J."/>
            <person name="Xu J."/>
            <person name="St-Pierre B."/>
            <person name="Chen S."/>
            <person name="Sun C."/>
        </authorList>
    </citation>
    <scope>NUCLEOTIDE SEQUENCE [LARGE SCALE GENOMIC DNA]</scope>
</reference>
<evidence type="ECO:0000313" key="1">
    <source>
        <dbReference type="EMBL" id="KAI5680328.1"/>
    </source>
</evidence>